<proteinExistence type="inferred from homology"/>
<dbReference type="EC" id="3.1.2.-" evidence="3"/>
<dbReference type="Gene3D" id="3.10.129.10">
    <property type="entry name" value="Hotdog Thioesterase"/>
    <property type="match status" value="1"/>
</dbReference>
<dbReference type="OrthoDB" id="9808429at2"/>
<dbReference type="GeneID" id="97670297"/>
<dbReference type="InterPro" id="IPR008272">
    <property type="entry name" value="HB-CoA_thioesterase_AS"/>
</dbReference>
<dbReference type="Pfam" id="PF13279">
    <property type="entry name" value="4HBT_2"/>
    <property type="match status" value="1"/>
</dbReference>
<protein>
    <submittedName>
        <fullName evidence="3">Acyl-CoA thioester hydrolase YbgC</fullName>
        <ecNumber evidence="3">3.1.2.-</ecNumber>
    </submittedName>
</protein>
<dbReference type="NCBIfam" id="TIGR00051">
    <property type="entry name" value="YbgC/FadM family acyl-CoA thioesterase"/>
    <property type="match status" value="1"/>
</dbReference>
<dbReference type="SUPFAM" id="SSF54637">
    <property type="entry name" value="Thioesterase/thiol ester dehydrase-isomerase"/>
    <property type="match status" value="1"/>
</dbReference>
<dbReference type="CDD" id="cd00586">
    <property type="entry name" value="4HBT"/>
    <property type="match status" value="1"/>
</dbReference>
<dbReference type="InterPro" id="IPR050563">
    <property type="entry name" value="4-hydroxybenzoyl-CoA_TE"/>
</dbReference>
<sequence>MTEWPDLSGRLEEGGHVLPVRVYYEDTDFTGIVYHGAYVRFFERARSDFLRLMGIHHKELAEGAHGNALAFAVRGMTLDFQKPARIDDILQVHTSLSEYRGARIKLDQLAYRGEELLVSAAVTVAVITNEGRPTRLPVKLSEKLARHAPDDLLDG</sequence>
<organism evidence="3 4">
    <name type="scientific">Roseibium album</name>
    <dbReference type="NCBI Taxonomy" id="311410"/>
    <lineage>
        <taxon>Bacteria</taxon>
        <taxon>Pseudomonadati</taxon>
        <taxon>Pseudomonadota</taxon>
        <taxon>Alphaproteobacteria</taxon>
        <taxon>Hyphomicrobiales</taxon>
        <taxon>Stappiaceae</taxon>
        <taxon>Roseibium</taxon>
    </lineage>
</organism>
<dbReference type="InterPro" id="IPR029069">
    <property type="entry name" value="HotDog_dom_sf"/>
</dbReference>
<dbReference type="PROSITE" id="PS01328">
    <property type="entry name" value="4HBCOA_THIOESTERASE"/>
    <property type="match status" value="1"/>
</dbReference>
<comment type="similarity">
    <text evidence="1">Belongs to the 4-hydroxybenzoyl-CoA thioesterase family.</text>
</comment>
<dbReference type="FunFam" id="3.10.129.10:FF:000004">
    <property type="entry name" value="Tol-pal system-associated acyl-CoA thioesterase"/>
    <property type="match status" value="1"/>
</dbReference>
<keyword evidence="4" id="KW-1185">Reference proteome</keyword>
<dbReference type="GO" id="GO:0047617">
    <property type="term" value="F:fatty acyl-CoA hydrolase activity"/>
    <property type="evidence" value="ECO:0007669"/>
    <property type="project" value="TreeGrafter"/>
</dbReference>
<dbReference type="EMBL" id="CXWC01000010">
    <property type="protein sequence ID" value="CTQ71480.1"/>
    <property type="molecule type" value="Genomic_DNA"/>
</dbReference>
<evidence type="ECO:0000256" key="2">
    <source>
        <dbReference type="ARBA" id="ARBA00022801"/>
    </source>
</evidence>
<evidence type="ECO:0000256" key="1">
    <source>
        <dbReference type="ARBA" id="ARBA00005953"/>
    </source>
</evidence>
<dbReference type="AlphaFoldDB" id="A0A0M7AB98"/>
<dbReference type="InterPro" id="IPR006684">
    <property type="entry name" value="YbgC/YbaW"/>
</dbReference>
<dbReference type="RefSeq" id="WP_055113828.1">
    <property type="nucleotide sequence ID" value="NZ_CANKXR010000008.1"/>
</dbReference>
<dbReference type="NCBIfam" id="TIGR02799">
    <property type="entry name" value="thio_ybgC"/>
    <property type="match status" value="1"/>
</dbReference>
<name>A0A0M7AB98_9HYPH</name>
<dbReference type="PANTHER" id="PTHR31793">
    <property type="entry name" value="4-HYDROXYBENZOYL-COA THIOESTERASE FAMILY MEMBER"/>
    <property type="match status" value="1"/>
</dbReference>
<evidence type="ECO:0000313" key="3">
    <source>
        <dbReference type="EMBL" id="CTQ71480.1"/>
    </source>
</evidence>
<dbReference type="PANTHER" id="PTHR31793:SF37">
    <property type="entry name" value="ACYL-COA THIOESTER HYDROLASE YBGC"/>
    <property type="match status" value="1"/>
</dbReference>
<dbReference type="Proteomes" id="UP000049983">
    <property type="component" value="Unassembled WGS sequence"/>
</dbReference>
<evidence type="ECO:0000313" key="4">
    <source>
        <dbReference type="Proteomes" id="UP000049983"/>
    </source>
</evidence>
<dbReference type="InterPro" id="IPR014166">
    <property type="entry name" value="Tol-Pal_acyl-CoA_thioesterase"/>
</dbReference>
<accession>A0A0M7AB98</accession>
<dbReference type="STRING" id="311410.LA5095_01677"/>
<gene>
    <name evidence="3" type="primary">ybgC</name>
    <name evidence="3" type="ORF">LA5096_02931</name>
</gene>
<reference evidence="4" key="1">
    <citation type="submission" date="2015-07" db="EMBL/GenBank/DDBJ databases">
        <authorList>
            <person name="Rodrigo-Torres Lidia"/>
            <person name="Arahal R.David."/>
        </authorList>
    </citation>
    <scope>NUCLEOTIDE SEQUENCE [LARGE SCALE GENOMIC DNA]</scope>
    <source>
        <strain evidence="4">CECT 5096</strain>
    </source>
</reference>
<dbReference type="PIRSF" id="PIRSF003230">
    <property type="entry name" value="YbgC"/>
    <property type="match status" value="1"/>
</dbReference>
<keyword evidence="2 3" id="KW-0378">Hydrolase</keyword>